<name>A0AAN6QFG1_9PEZI</name>
<dbReference type="GO" id="GO:0015934">
    <property type="term" value="C:large ribosomal subunit"/>
    <property type="evidence" value="ECO:0007669"/>
    <property type="project" value="InterPro"/>
</dbReference>
<feature type="compositionally biased region" description="Polar residues" evidence="5">
    <location>
        <begin position="78"/>
        <end position="89"/>
    </location>
</feature>
<dbReference type="PANTHER" id="PTHR13501">
    <property type="entry name" value="CHLOROPLAST 50S RIBOSOMAL PROTEIN L22-RELATED"/>
    <property type="match status" value="1"/>
</dbReference>
<proteinExistence type="inferred from homology"/>
<sequence>MSLSMPSRRLLRGGKSFHHSPPSANSLLPALQSLSVAPTSHGTAVGAARPIHTTPPNQWLWSRKNKNKTENSLEDQIGGSQKSRQSALSRLTGRVEAPAMFQDDLSTPDTTAAGQPSTPGKPKKKPRVYTFTGVSLVKEHLARAVDPDPRSRVRWERKMVIRQVQHGTNPFSKEPRAARIARTERQITARSPWLATSTKKLVHLARQIQGKTVSDALVQMRYSKKKMAQEVKYQLELARDLAVVERGMGLGEALRAEKVKNGEEVEEPRPVKIQDKDGKWITIEDPTRMYVAEAWVNRGPWRGIVPDYRARGRIFYKHKPTTSISIVLKEEKTRLREHEERQAKKLRQGPWIHLPDRPVTAQRQYYSW</sequence>
<evidence type="ECO:0000256" key="2">
    <source>
        <dbReference type="ARBA" id="ARBA00022980"/>
    </source>
</evidence>
<evidence type="ECO:0000256" key="1">
    <source>
        <dbReference type="ARBA" id="ARBA00009451"/>
    </source>
</evidence>
<evidence type="ECO:0000256" key="3">
    <source>
        <dbReference type="ARBA" id="ARBA00023274"/>
    </source>
</evidence>
<dbReference type="AlphaFoldDB" id="A0AAN6QFG1"/>
<dbReference type="CDD" id="cd00336">
    <property type="entry name" value="Ribosomal_L22"/>
    <property type="match status" value="1"/>
</dbReference>
<feature type="compositionally biased region" description="Basic residues" evidence="5">
    <location>
        <begin position="9"/>
        <end position="18"/>
    </location>
</feature>
<comment type="similarity">
    <text evidence="1 4">Belongs to the universal ribosomal protein uL22 family.</text>
</comment>
<keyword evidence="7" id="KW-1185">Reference proteome</keyword>
<feature type="region of interest" description="Disordered" evidence="5">
    <location>
        <begin position="41"/>
        <end position="127"/>
    </location>
</feature>
<dbReference type="PANTHER" id="PTHR13501:SF10">
    <property type="entry name" value="LARGE RIBOSOMAL SUBUNIT PROTEIN UL22M"/>
    <property type="match status" value="1"/>
</dbReference>
<gene>
    <name evidence="6" type="ORF">N656DRAFT_792134</name>
</gene>
<feature type="region of interest" description="Disordered" evidence="5">
    <location>
        <begin position="1"/>
        <end position="26"/>
    </location>
</feature>
<dbReference type="RefSeq" id="XP_064666779.1">
    <property type="nucleotide sequence ID" value="XM_064817043.1"/>
</dbReference>
<evidence type="ECO:0000256" key="4">
    <source>
        <dbReference type="RuleBase" id="RU004005"/>
    </source>
</evidence>
<dbReference type="GO" id="GO:0003735">
    <property type="term" value="F:structural constituent of ribosome"/>
    <property type="evidence" value="ECO:0007669"/>
    <property type="project" value="InterPro"/>
</dbReference>
<keyword evidence="2 4" id="KW-0689">Ribosomal protein</keyword>
<dbReference type="Gene3D" id="3.90.470.10">
    <property type="entry name" value="Ribosomal protein L22/L17"/>
    <property type="match status" value="1"/>
</dbReference>
<evidence type="ECO:0000256" key="5">
    <source>
        <dbReference type="SAM" id="MobiDB-lite"/>
    </source>
</evidence>
<keyword evidence="3 4" id="KW-0687">Ribonucleoprotein</keyword>
<dbReference type="EMBL" id="MU853358">
    <property type="protein sequence ID" value="KAK4109209.1"/>
    <property type="molecule type" value="Genomic_DNA"/>
</dbReference>
<feature type="compositionally biased region" description="Polar residues" evidence="5">
    <location>
        <begin position="104"/>
        <end position="118"/>
    </location>
</feature>
<dbReference type="InterPro" id="IPR001063">
    <property type="entry name" value="Ribosomal_uL22"/>
</dbReference>
<dbReference type="FunFam" id="3.90.470.10:FF:000017">
    <property type="entry name" value="54S ribosomal protein L22, mitochondrial"/>
    <property type="match status" value="1"/>
</dbReference>
<dbReference type="InterPro" id="IPR047867">
    <property type="entry name" value="Ribosomal_uL22_bac/org-type"/>
</dbReference>
<comment type="caution">
    <text evidence="6">The sequence shown here is derived from an EMBL/GenBank/DDBJ whole genome shotgun (WGS) entry which is preliminary data.</text>
</comment>
<dbReference type="InterPro" id="IPR036394">
    <property type="entry name" value="Ribosomal_uL22_sf"/>
</dbReference>
<reference evidence="6" key="2">
    <citation type="submission" date="2023-05" db="EMBL/GenBank/DDBJ databases">
        <authorList>
            <consortium name="Lawrence Berkeley National Laboratory"/>
            <person name="Steindorff A."/>
            <person name="Hensen N."/>
            <person name="Bonometti L."/>
            <person name="Westerberg I."/>
            <person name="Brannstrom I.O."/>
            <person name="Guillou S."/>
            <person name="Cros-Aarteil S."/>
            <person name="Calhoun S."/>
            <person name="Haridas S."/>
            <person name="Kuo A."/>
            <person name="Mondo S."/>
            <person name="Pangilinan J."/>
            <person name="Riley R."/>
            <person name="Labutti K."/>
            <person name="Andreopoulos B."/>
            <person name="Lipzen A."/>
            <person name="Chen C."/>
            <person name="Yanf M."/>
            <person name="Daum C."/>
            <person name="Ng V."/>
            <person name="Clum A."/>
            <person name="Ohm R."/>
            <person name="Martin F."/>
            <person name="Silar P."/>
            <person name="Natvig D."/>
            <person name="Lalanne C."/>
            <person name="Gautier V."/>
            <person name="Ament-Velasquez S.L."/>
            <person name="Kruys A."/>
            <person name="Hutchinson M.I."/>
            <person name="Powell A.J."/>
            <person name="Barry K."/>
            <person name="Miller A.N."/>
            <person name="Grigoriev I.V."/>
            <person name="Debuchy R."/>
            <person name="Gladieux P."/>
            <person name="Thoren M.H."/>
            <person name="Johannesson H."/>
        </authorList>
    </citation>
    <scope>NUCLEOTIDE SEQUENCE</scope>
    <source>
        <strain evidence="6">CBS 508.74</strain>
    </source>
</reference>
<dbReference type="SUPFAM" id="SSF54843">
    <property type="entry name" value="Ribosomal protein L22"/>
    <property type="match status" value="1"/>
</dbReference>
<organism evidence="6 7">
    <name type="scientific">Canariomyces notabilis</name>
    <dbReference type="NCBI Taxonomy" id="2074819"/>
    <lineage>
        <taxon>Eukaryota</taxon>
        <taxon>Fungi</taxon>
        <taxon>Dikarya</taxon>
        <taxon>Ascomycota</taxon>
        <taxon>Pezizomycotina</taxon>
        <taxon>Sordariomycetes</taxon>
        <taxon>Sordariomycetidae</taxon>
        <taxon>Sordariales</taxon>
        <taxon>Chaetomiaceae</taxon>
        <taxon>Canariomyces</taxon>
    </lineage>
</organism>
<evidence type="ECO:0000313" key="7">
    <source>
        <dbReference type="Proteomes" id="UP001302812"/>
    </source>
</evidence>
<evidence type="ECO:0000313" key="6">
    <source>
        <dbReference type="EMBL" id="KAK4109209.1"/>
    </source>
</evidence>
<dbReference type="GeneID" id="89941168"/>
<accession>A0AAN6QFG1</accession>
<dbReference type="GO" id="GO:0006412">
    <property type="term" value="P:translation"/>
    <property type="evidence" value="ECO:0007669"/>
    <property type="project" value="InterPro"/>
</dbReference>
<protein>
    <submittedName>
        <fullName evidence="6">Ribosomal protein L22</fullName>
    </submittedName>
</protein>
<dbReference type="Pfam" id="PF00237">
    <property type="entry name" value="Ribosomal_L22"/>
    <property type="match status" value="2"/>
</dbReference>
<reference evidence="6" key="1">
    <citation type="journal article" date="2023" name="Mol. Phylogenet. Evol.">
        <title>Genome-scale phylogeny and comparative genomics of the fungal order Sordariales.</title>
        <authorList>
            <person name="Hensen N."/>
            <person name="Bonometti L."/>
            <person name="Westerberg I."/>
            <person name="Brannstrom I.O."/>
            <person name="Guillou S."/>
            <person name="Cros-Aarteil S."/>
            <person name="Calhoun S."/>
            <person name="Haridas S."/>
            <person name="Kuo A."/>
            <person name="Mondo S."/>
            <person name="Pangilinan J."/>
            <person name="Riley R."/>
            <person name="LaButti K."/>
            <person name="Andreopoulos B."/>
            <person name="Lipzen A."/>
            <person name="Chen C."/>
            <person name="Yan M."/>
            <person name="Daum C."/>
            <person name="Ng V."/>
            <person name="Clum A."/>
            <person name="Steindorff A."/>
            <person name="Ohm R.A."/>
            <person name="Martin F."/>
            <person name="Silar P."/>
            <person name="Natvig D.O."/>
            <person name="Lalanne C."/>
            <person name="Gautier V."/>
            <person name="Ament-Velasquez S.L."/>
            <person name="Kruys A."/>
            <person name="Hutchinson M.I."/>
            <person name="Powell A.J."/>
            <person name="Barry K."/>
            <person name="Miller A.N."/>
            <person name="Grigoriev I.V."/>
            <person name="Debuchy R."/>
            <person name="Gladieux P."/>
            <person name="Hiltunen Thoren M."/>
            <person name="Johannesson H."/>
        </authorList>
    </citation>
    <scope>NUCLEOTIDE SEQUENCE</scope>
    <source>
        <strain evidence="6">CBS 508.74</strain>
    </source>
</reference>
<dbReference type="Proteomes" id="UP001302812">
    <property type="component" value="Unassembled WGS sequence"/>
</dbReference>